<proteinExistence type="predicted"/>
<accession>A0A4C1WZK4</accession>
<name>A0A4C1WZK4_EUMVA</name>
<protein>
    <submittedName>
        <fullName evidence="1">Uncharacterized protein</fullName>
    </submittedName>
</protein>
<dbReference type="Proteomes" id="UP000299102">
    <property type="component" value="Unassembled WGS sequence"/>
</dbReference>
<sequence length="86" mass="9560">MMRSAQRSTSTATSGDCTEGFNATISLNLNQTVSECSHLTPDRLKNRKIPLSLSRKKIVITPIVDSVDFTEDLVREVRHSVDVEDP</sequence>
<evidence type="ECO:0000313" key="2">
    <source>
        <dbReference type="Proteomes" id="UP000299102"/>
    </source>
</evidence>
<organism evidence="1 2">
    <name type="scientific">Eumeta variegata</name>
    <name type="common">Bagworm moth</name>
    <name type="synonym">Eumeta japonica</name>
    <dbReference type="NCBI Taxonomy" id="151549"/>
    <lineage>
        <taxon>Eukaryota</taxon>
        <taxon>Metazoa</taxon>
        <taxon>Ecdysozoa</taxon>
        <taxon>Arthropoda</taxon>
        <taxon>Hexapoda</taxon>
        <taxon>Insecta</taxon>
        <taxon>Pterygota</taxon>
        <taxon>Neoptera</taxon>
        <taxon>Endopterygota</taxon>
        <taxon>Lepidoptera</taxon>
        <taxon>Glossata</taxon>
        <taxon>Ditrysia</taxon>
        <taxon>Tineoidea</taxon>
        <taxon>Psychidae</taxon>
        <taxon>Oiketicinae</taxon>
        <taxon>Eumeta</taxon>
    </lineage>
</organism>
<dbReference type="AlphaFoldDB" id="A0A4C1WZK4"/>
<comment type="caution">
    <text evidence="1">The sequence shown here is derived from an EMBL/GenBank/DDBJ whole genome shotgun (WGS) entry which is preliminary data.</text>
</comment>
<evidence type="ECO:0000313" key="1">
    <source>
        <dbReference type="EMBL" id="GBP55514.1"/>
    </source>
</evidence>
<dbReference type="EMBL" id="BGZK01000671">
    <property type="protein sequence ID" value="GBP55514.1"/>
    <property type="molecule type" value="Genomic_DNA"/>
</dbReference>
<gene>
    <name evidence="1" type="ORF">EVAR_36237_1</name>
</gene>
<keyword evidence="2" id="KW-1185">Reference proteome</keyword>
<reference evidence="1 2" key="1">
    <citation type="journal article" date="2019" name="Commun. Biol.">
        <title>The bagworm genome reveals a unique fibroin gene that provides high tensile strength.</title>
        <authorList>
            <person name="Kono N."/>
            <person name="Nakamura H."/>
            <person name="Ohtoshi R."/>
            <person name="Tomita M."/>
            <person name="Numata K."/>
            <person name="Arakawa K."/>
        </authorList>
    </citation>
    <scope>NUCLEOTIDE SEQUENCE [LARGE SCALE GENOMIC DNA]</scope>
</reference>